<feature type="region of interest" description="Disordered" evidence="1">
    <location>
        <begin position="25"/>
        <end position="119"/>
    </location>
</feature>
<evidence type="ECO:0000256" key="1">
    <source>
        <dbReference type="SAM" id="MobiDB-lite"/>
    </source>
</evidence>
<feature type="compositionally biased region" description="Basic and acidic residues" evidence="1">
    <location>
        <begin position="30"/>
        <end position="40"/>
    </location>
</feature>
<evidence type="ECO:0000313" key="3">
    <source>
        <dbReference type="Proteomes" id="UP000026961"/>
    </source>
</evidence>
<dbReference type="AlphaFoldDB" id="A0A0D9Z768"/>
<evidence type="ECO:0008006" key="4">
    <source>
        <dbReference type="Google" id="ProtNLM"/>
    </source>
</evidence>
<proteinExistence type="predicted"/>
<evidence type="ECO:0000313" key="2">
    <source>
        <dbReference type="EnsemblPlants" id="OGLUM03G17490.1"/>
    </source>
</evidence>
<sequence length="119" mass="12648">MVALAGGEDSWGGGCKDLRMGIADSGVARRGRDGVPRGGEETVAASGKKQRRPRMASPGSDDGERRELRARGGDERGMAAPSEAMRQPREWGIDGKTSSGVRTDGRPNRQTTTAQTLCY</sequence>
<organism evidence="2">
    <name type="scientific">Oryza glumipatula</name>
    <dbReference type="NCBI Taxonomy" id="40148"/>
    <lineage>
        <taxon>Eukaryota</taxon>
        <taxon>Viridiplantae</taxon>
        <taxon>Streptophyta</taxon>
        <taxon>Embryophyta</taxon>
        <taxon>Tracheophyta</taxon>
        <taxon>Spermatophyta</taxon>
        <taxon>Magnoliopsida</taxon>
        <taxon>Liliopsida</taxon>
        <taxon>Poales</taxon>
        <taxon>Poaceae</taxon>
        <taxon>BOP clade</taxon>
        <taxon>Oryzoideae</taxon>
        <taxon>Oryzeae</taxon>
        <taxon>Oryzinae</taxon>
        <taxon>Oryza</taxon>
    </lineage>
</organism>
<dbReference type="Gramene" id="OGLUM03G17490.1">
    <property type="protein sequence ID" value="OGLUM03G17490.1"/>
    <property type="gene ID" value="OGLUM03G17490"/>
</dbReference>
<dbReference type="Proteomes" id="UP000026961">
    <property type="component" value="Chromosome 3"/>
</dbReference>
<accession>A0A0D9Z768</accession>
<dbReference type="HOGENOM" id="CLU_2065143_0_0_1"/>
<protein>
    <recommendedName>
        <fullName evidence="4">DUF834 domain-containing protein</fullName>
    </recommendedName>
</protein>
<reference evidence="2" key="2">
    <citation type="submission" date="2018-05" db="EMBL/GenBank/DDBJ databases">
        <title>OgluRS3 (Oryza glumaepatula Reference Sequence Version 3).</title>
        <authorList>
            <person name="Zhang J."/>
            <person name="Kudrna D."/>
            <person name="Lee S."/>
            <person name="Talag J."/>
            <person name="Welchert J."/>
            <person name="Wing R.A."/>
        </authorList>
    </citation>
    <scope>NUCLEOTIDE SEQUENCE [LARGE SCALE GENOMIC DNA]</scope>
</reference>
<dbReference type="EnsemblPlants" id="OGLUM03G17490.1">
    <property type="protein sequence ID" value="OGLUM03G17490.1"/>
    <property type="gene ID" value="OGLUM03G17490"/>
</dbReference>
<keyword evidence="3" id="KW-1185">Reference proteome</keyword>
<name>A0A0D9Z768_9ORYZ</name>
<feature type="compositionally biased region" description="Basic and acidic residues" evidence="1">
    <location>
        <begin position="62"/>
        <end position="77"/>
    </location>
</feature>
<feature type="compositionally biased region" description="Polar residues" evidence="1">
    <location>
        <begin position="108"/>
        <end position="119"/>
    </location>
</feature>
<reference evidence="2" key="1">
    <citation type="submission" date="2015-04" db="UniProtKB">
        <authorList>
            <consortium name="EnsemblPlants"/>
        </authorList>
    </citation>
    <scope>IDENTIFICATION</scope>
</reference>